<dbReference type="Gene3D" id="3.40.30.10">
    <property type="entry name" value="Glutaredoxin"/>
    <property type="match status" value="1"/>
</dbReference>
<dbReference type="PROSITE" id="PS50404">
    <property type="entry name" value="GST_NTER"/>
    <property type="match status" value="1"/>
</dbReference>
<evidence type="ECO:0000259" key="7">
    <source>
        <dbReference type="PROSITE" id="PS50405"/>
    </source>
</evidence>
<dbReference type="AlphaFoldDB" id="A0A8K0NMV5"/>
<reference evidence="8" key="1">
    <citation type="submission" date="2020-04" db="EMBL/GenBank/DDBJ databases">
        <title>Analysis of mating type loci in Filobasidium floriforme.</title>
        <authorList>
            <person name="Nowrousian M."/>
        </authorList>
    </citation>
    <scope>NUCLEOTIDE SEQUENCE</scope>
    <source>
        <strain evidence="8">CBS 6242</strain>
    </source>
</reference>
<evidence type="ECO:0000313" key="9">
    <source>
        <dbReference type="Proteomes" id="UP000812966"/>
    </source>
</evidence>
<protein>
    <recommendedName>
        <fullName evidence="10">Elongation factor 1-gamma</fullName>
    </recommendedName>
</protein>
<dbReference type="EMBL" id="JABELV010000210">
    <property type="protein sequence ID" value="KAG7528062.1"/>
    <property type="molecule type" value="Genomic_DNA"/>
</dbReference>
<dbReference type="SUPFAM" id="SSF89942">
    <property type="entry name" value="eEF1-gamma domain"/>
    <property type="match status" value="1"/>
</dbReference>
<accession>A0A8K0NMV5</accession>
<evidence type="ECO:0000256" key="4">
    <source>
        <dbReference type="SAM" id="MobiDB-lite"/>
    </source>
</evidence>
<sequence length="488" mass="54482">MSSLGKIYSYPNNWRVARARAAAVLGGSDIELIMIDMQTTKRDDYLAKFPAGCVPAFEATDGTIIQQSGAIATYAAMAAPSGKLLSDDKATAAKIAEWCAFADTEIAQFHGVCQGLVAGWLAYAKPTYTSIFTKLEQRLAYLNKVLEDKTFLVGDRMTLADIFVASAVFSAFTGRGHVDKATRAKYGNVARHMETIVKNPKLVEVYGEFEYVESAPQYVAPKKDAKPKAEKKAEDKPKAEKAPKAPKEKKPVEKDDDDEEPLVPEEPKAKNPLDDLPKSEFNLENWKRVYSNSDGDVAMKAFDSFDANGFSIWRVDYKYNEELTQVFMSSNLIGGYYTRRAHALATVFGSMGVCGTSNNSVISGVLVCRGDDILPVVQTGPDWESFTYQKLSLDNEEDAKFIEKAFDWTLEVDGKAWADGKLRIAYRHHGLLLSRFVLNCRQELQVKRSTVRPILFELSFHPLYARLAYRGHFMSPNEIFIHDTTSSR</sequence>
<dbReference type="Gene3D" id="3.30.70.1010">
    <property type="entry name" value="Translation elongation factor EF1B, gamma chain, conserved domain"/>
    <property type="match status" value="1"/>
</dbReference>
<dbReference type="Pfam" id="PF02798">
    <property type="entry name" value="GST_N"/>
    <property type="match status" value="1"/>
</dbReference>
<dbReference type="PROSITE" id="PS50040">
    <property type="entry name" value="EF1G_C"/>
    <property type="match status" value="1"/>
</dbReference>
<feature type="domain" description="GST N-terminal" evidence="6">
    <location>
        <begin position="3"/>
        <end position="83"/>
    </location>
</feature>
<feature type="domain" description="EF-1-gamma C-terminal" evidence="5">
    <location>
        <begin position="269"/>
        <end position="424"/>
    </location>
</feature>
<dbReference type="InterPro" id="IPR040079">
    <property type="entry name" value="Glutathione_S-Trfase"/>
</dbReference>
<evidence type="ECO:0008006" key="10">
    <source>
        <dbReference type="Google" id="ProtNLM"/>
    </source>
</evidence>
<name>A0A8K0NMV5_9TREE</name>
<feature type="compositionally biased region" description="Acidic residues" evidence="4">
    <location>
        <begin position="254"/>
        <end position="263"/>
    </location>
</feature>
<evidence type="ECO:0000259" key="5">
    <source>
        <dbReference type="PROSITE" id="PS50040"/>
    </source>
</evidence>
<gene>
    <name evidence="8" type="ORF">FFLO_06440</name>
</gene>
<dbReference type="SMART" id="SM01183">
    <property type="entry name" value="EF1G"/>
    <property type="match status" value="1"/>
</dbReference>
<dbReference type="PANTHER" id="PTHR43986">
    <property type="entry name" value="ELONGATION FACTOR 1-GAMMA"/>
    <property type="match status" value="1"/>
</dbReference>
<dbReference type="Pfam" id="PF00043">
    <property type="entry name" value="GST_C"/>
    <property type="match status" value="1"/>
</dbReference>
<feature type="compositionally biased region" description="Basic and acidic residues" evidence="4">
    <location>
        <begin position="221"/>
        <end position="253"/>
    </location>
</feature>
<organism evidence="8 9">
    <name type="scientific">Filobasidium floriforme</name>
    <dbReference type="NCBI Taxonomy" id="5210"/>
    <lineage>
        <taxon>Eukaryota</taxon>
        <taxon>Fungi</taxon>
        <taxon>Dikarya</taxon>
        <taxon>Basidiomycota</taxon>
        <taxon>Agaricomycotina</taxon>
        <taxon>Tremellomycetes</taxon>
        <taxon>Filobasidiales</taxon>
        <taxon>Filobasidiaceae</taxon>
        <taxon>Filobasidium</taxon>
    </lineage>
</organism>
<dbReference type="GO" id="GO:0005737">
    <property type="term" value="C:cytoplasm"/>
    <property type="evidence" value="ECO:0007669"/>
    <property type="project" value="TreeGrafter"/>
</dbReference>
<dbReference type="FunFam" id="1.20.1050.10:FF:000006">
    <property type="entry name" value="Elongation factor 1 gamma"/>
    <property type="match status" value="1"/>
</dbReference>
<dbReference type="GO" id="GO:0003746">
    <property type="term" value="F:translation elongation factor activity"/>
    <property type="evidence" value="ECO:0007669"/>
    <property type="project" value="UniProtKB-UniRule"/>
</dbReference>
<dbReference type="Gene3D" id="1.20.1050.10">
    <property type="match status" value="1"/>
</dbReference>
<dbReference type="SUPFAM" id="SSF52833">
    <property type="entry name" value="Thioredoxin-like"/>
    <property type="match status" value="1"/>
</dbReference>
<dbReference type="FunFam" id="3.30.70.1010:FF:000001">
    <property type="entry name" value="Elongation factor 1-gamma 1"/>
    <property type="match status" value="1"/>
</dbReference>
<evidence type="ECO:0000313" key="8">
    <source>
        <dbReference type="EMBL" id="KAG7528062.1"/>
    </source>
</evidence>
<dbReference type="Pfam" id="PF00647">
    <property type="entry name" value="EF1G"/>
    <property type="match status" value="1"/>
</dbReference>
<evidence type="ECO:0000259" key="6">
    <source>
        <dbReference type="PROSITE" id="PS50404"/>
    </source>
</evidence>
<dbReference type="InterPro" id="IPR036249">
    <property type="entry name" value="Thioredoxin-like_sf"/>
</dbReference>
<keyword evidence="2 3" id="KW-0648">Protein biosynthesis</keyword>
<evidence type="ECO:0000256" key="3">
    <source>
        <dbReference type="PROSITE-ProRule" id="PRU00519"/>
    </source>
</evidence>
<dbReference type="SFLD" id="SFLDG00358">
    <property type="entry name" value="Main_(cytGST)"/>
    <property type="match status" value="1"/>
</dbReference>
<feature type="domain" description="GST C-terminal" evidence="7">
    <location>
        <begin position="88"/>
        <end position="218"/>
    </location>
</feature>
<dbReference type="InterPro" id="IPR010987">
    <property type="entry name" value="Glutathione-S-Trfase_C-like"/>
</dbReference>
<keyword evidence="9" id="KW-1185">Reference proteome</keyword>
<dbReference type="InterPro" id="IPR036282">
    <property type="entry name" value="Glutathione-S-Trfase_C_sf"/>
</dbReference>
<keyword evidence="1 3" id="KW-0251">Elongation factor</keyword>
<dbReference type="PROSITE" id="PS50405">
    <property type="entry name" value="GST_CTER"/>
    <property type="match status" value="1"/>
</dbReference>
<comment type="caution">
    <text evidence="8">The sequence shown here is derived from an EMBL/GenBank/DDBJ whole genome shotgun (WGS) entry which is preliminary data.</text>
</comment>
<dbReference type="SFLD" id="SFLDS00019">
    <property type="entry name" value="Glutathione_Transferase_(cytos"/>
    <property type="match status" value="1"/>
</dbReference>
<feature type="region of interest" description="Disordered" evidence="4">
    <location>
        <begin position="220"/>
        <end position="277"/>
    </location>
</feature>
<feature type="compositionally biased region" description="Basic and acidic residues" evidence="4">
    <location>
        <begin position="265"/>
        <end position="277"/>
    </location>
</feature>
<dbReference type="CDD" id="cd03181">
    <property type="entry name" value="GST_C_EF1Bgamma_like"/>
    <property type="match status" value="1"/>
</dbReference>
<dbReference type="GO" id="GO:0005634">
    <property type="term" value="C:nucleus"/>
    <property type="evidence" value="ECO:0007669"/>
    <property type="project" value="TreeGrafter"/>
</dbReference>
<proteinExistence type="predicted"/>
<dbReference type="InterPro" id="IPR036433">
    <property type="entry name" value="EF1B_G_C_sf"/>
</dbReference>
<evidence type="ECO:0000256" key="1">
    <source>
        <dbReference type="ARBA" id="ARBA00022768"/>
    </source>
</evidence>
<dbReference type="Proteomes" id="UP000812966">
    <property type="component" value="Unassembled WGS sequence"/>
</dbReference>
<dbReference type="InterPro" id="IPR004045">
    <property type="entry name" value="Glutathione_S-Trfase_N"/>
</dbReference>
<dbReference type="InterPro" id="IPR004046">
    <property type="entry name" value="GST_C"/>
</dbReference>
<dbReference type="InterPro" id="IPR001662">
    <property type="entry name" value="EF1B_G_C"/>
</dbReference>
<dbReference type="SUPFAM" id="SSF47616">
    <property type="entry name" value="GST C-terminal domain-like"/>
    <property type="match status" value="1"/>
</dbReference>
<dbReference type="InterPro" id="IPR050802">
    <property type="entry name" value="EF-GSTs"/>
</dbReference>
<dbReference type="PANTHER" id="PTHR43986:SF1">
    <property type="entry name" value="ELONGATION FACTOR 1-GAMMA"/>
    <property type="match status" value="1"/>
</dbReference>
<evidence type="ECO:0000256" key="2">
    <source>
        <dbReference type="ARBA" id="ARBA00022917"/>
    </source>
</evidence>